<dbReference type="SMART" id="SM01217">
    <property type="entry name" value="Fn3_like"/>
    <property type="match status" value="1"/>
</dbReference>
<dbReference type="InterPro" id="IPR001764">
    <property type="entry name" value="Glyco_hydro_3_N"/>
</dbReference>
<dbReference type="InterPro" id="IPR036881">
    <property type="entry name" value="Glyco_hydro_3_C_sf"/>
</dbReference>
<dbReference type="InterPro" id="IPR036962">
    <property type="entry name" value="Glyco_hydro_3_N_sf"/>
</dbReference>
<evidence type="ECO:0000256" key="3">
    <source>
        <dbReference type="ARBA" id="ARBA00022801"/>
    </source>
</evidence>
<dbReference type="PRINTS" id="PR00133">
    <property type="entry name" value="GLHYDRLASE3"/>
</dbReference>
<dbReference type="InterPro" id="IPR008999">
    <property type="entry name" value="Actin-crosslinking"/>
</dbReference>
<comment type="caution">
    <text evidence="6">The sequence shown here is derived from an EMBL/GenBank/DDBJ whole genome shotgun (WGS) entry which is preliminary data.</text>
</comment>
<dbReference type="InterPro" id="IPR008979">
    <property type="entry name" value="Galactose-bd-like_sf"/>
</dbReference>
<dbReference type="InterPro" id="IPR002772">
    <property type="entry name" value="Glyco_hydro_3_C"/>
</dbReference>
<evidence type="ECO:0000256" key="4">
    <source>
        <dbReference type="SAM" id="SignalP"/>
    </source>
</evidence>
<keyword evidence="2 4" id="KW-0732">Signal</keyword>
<evidence type="ECO:0000256" key="2">
    <source>
        <dbReference type="ARBA" id="ARBA00022729"/>
    </source>
</evidence>
<accession>A0ABV6QHD4</accession>
<keyword evidence="3 6" id="KW-0378">Hydrolase</keyword>
<dbReference type="Gene3D" id="3.20.20.300">
    <property type="entry name" value="Glycoside hydrolase, family 3, N-terminal domain"/>
    <property type="match status" value="1"/>
</dbReference>
<dbReference type="SUPFAM" id="SSF50405">
    <property type="entry name" value="Actin-crosslinking proteins"/>
    <property type="match status" value="1"/>
</dbReference>
<dbReference type="PANTHER" id="PTHR42721:SF3">
    <property type="entry name" value="BETA-D-XYLOSIDASE 5-RELATED"/>
    <property type="match status" value="1"/>
</dbReference>
<dbReference type="InterPro" id="IPR017853">
    <property type="entry name" value="GH"/>
</dbReference>
<dbReference type="SUPFAM" id="SSF51445">
    <property type="entry name" value="(Trans)glycosidases"/>
    <property type="match status" value="1"/>
</dbReference>
<dbReference type="GO" id="GO:0016787">
    <property type="term" value="F:hydrolase activity"/>
    <property type="evidence" value="ECO:0007669"/>
    <property type="project" value="UniProtKB-KW"/>
</dbReference>
<evidence type="ECO:0000313" key="6">
    <source>
        <dbReference type="EMBL" id="MFC0624024.1"/>
    </source>
</evidence>
<organism evidence="6 7">
    <name type="scientific">Kribbella deserti</name>
    <dbReference type="NCBI Taxonomy" id="1926257"/>
    <lineage>
        <taxon>Bacteria</taxon>
        <taxon>Bacillati</taxon>
        <taxon>Actinomycetota</taxon>
        <taxon>Actinomycetes</taxon>
        <taxon>Propionibacteriales</taxon>
        <taxon>Kribbellaceae</taxon>
        <taxon>Kribbella</taxon>
    </lineage>
</organism>
<evidence type="ECO:0000256" key="1">
    <source>
        <dbReference type="ARBA" id="ARBA00005336"/>
    </source>
</evidence>
<protein>
    <submittedName>
        <fullName evidence="6">Glycoside hydrolase family 3 C-terminal domain-containing protein</fullName>
    </submittedName>
</protein>
<evidence type="ECO:0000313" key="7">
    <source>
        <dbReference type="Proteomes" id="UP001589890"/>
    </source>
</evidence>
<dbReference type="Gene3D" id="2.60.120.380">
    <property type="match status" value="1"/>
</dbReference>
<keyword evidence="7" id="KW-1185">Reference proteome</keyword>
<dbReference type="SMART" id="SM00606">
    <property type="entry name" value="CBD_IV"/>
    <property type="match status" value="1"/>
</dbReference>
<dbReference type="InterPro" id="IPR044993">
    <property type="entry name" value="BXL"/>
</dbReference>
<feature type="chain" id="PRO_5045297270" evidence="4">
    <location>
        <begin position="34"/>
        <end position="1002"/>
    </location>
</feature>
<dbReference type="EMBL" id="JBHLTC010000008">
    <property type="protein sequence ID" value="MFC0624024.1"/>
    <property type="molecule type" value="Genomic_DNA"/>
</dbReference>
<dbReference type="Gene3D" id="2.60.120.260">
    <property type="entry name" value="Galactose-binding domain-like"/>
    <property type="match status" value="1"/>
</dbReference>
<dbReference type="Pfam" id="PF03422">
    <property type="entry name" value="CBM_6"/>
    <property type="match status" value="1"/>
</dbReference>
<dbReference type="Pfam" id="PF00933">
    <property type="entry name" value="Glyco_hydro_3"/>
    <property type="match status" value="1"/>
</dbReference>
<dbReference type="CDD" id="cd23343">
    <property type="entry name" value="beta-trefoil_FSCN_BglX-like"/>
    <property type="match status" value="1"/>
</dbReference>
<dbReference type="Gene3D" id="2.60.40.10">
    <property type="entry name" value="Immunoglobulins"/>
    <property type="match status" value="1"/>
</dbReference>
<dbReference type="InterPro" id="IPR006584">
    <property type="entry name" value="Cellulose-bd_IV"/>
</dbReference>
<feature type="signal peptide" evidence="4">
    <location>
        <begin position="1"/>
        <end position="33"/>
    </location>
</feature>
<dbReference type="Gene3D" id="3.40.50.1700">
    <property type="entry name" value="Glycoside hydrolase family 3 C-terminal domain"/>
    <property type="match status" value="1"/>
</dbReference>
<reference evidence="6 7" key="1">
    <citation type="submission" date="2024-09" db="EMBL/GenBank/DDBJ databases">
        <authorList>
            <person name="Sun Q."/>
            <person name="Mori K."/>
        </authorList>
    </citation>
    <scope>NUCLEOTIDE SEQUENCE [LARGE SCALE GENOMIC DNA]</scope>
    <source>
        <strain evidence="6 7">CGMCC 1.15906</strain>
    </source>
</reference>
<dbReference type="InterPro" id="IPR005084">
    <property type="entry name" value="CBM6"/>
</dbReference>
<gene>
    <name evidence="6" type="ORF">ACFFGN_08115</name>
</gene>
<comment type="similarity">
    <text evidence="1">Belongs to the glycosyl hydrolase 3 family.</text>
</comment>
<dbReference type="SUPFAM" id="SSF49785">
    <property type="entry name" value="Galactose-binding domain-like"/>
    <property type="match status" value="1"/>
</dbReference>
<evidence type="ECO:0000259" key="5">
    <source>
        <dbReference type="PROSITE" id="PS51175"/>
    </source>
</evidence>
<dbReference type="Proteomes" id="UP001589890">
    <property type="component" value="Unassembled WGS sequence"/>
</dbReference>
<dbReference type="InterPro" id="IPR026891">
    <property type="entry name" value="Fn3-like"/>
</dbReference>
<dbReference type="SUPFAM" id="SSF52279">
    <property type="entry name" value="Beta-D-glucan exohydrolase, C-terminal domain"/>
    <property type="match status" value="1"/>
</dbReference>
<dbReference type="PANTHER" id="PTHR42721">
    <property type="entry name" value="SUGAR HYDROLASE-RELATED"/>
    <property type="match status" value="1"/>
</dbReference>
<feature type="domain" description="CBM6" evidence="5">
    <location>
        <begin position="877"/>
        <end position="1002"/>
    </location>
</feature>
<dbReference type="Pfam" id="PF14310">
    <property type="entry name" value="Fn3-like"/>
    <property type="match status" value="1"/>
</dbReference>
<dbReference type="PROSITE" id="PS51175">
    <property type="entry name" value="CBM6"/>
    <property type="match status" value="1"/>
</dbReference>
<dbReference type="RefSeq" id="WP_380044746.1">
    <property type="nucleotide sequence ID" value="NZ_JBHLTC010000008.1"/>
</dbReference>
<sequence length="1002" mass="107880">MTQFLPAVTRRRTALALALLLPVSLLFAQPARADADAQSINARIEAEPAFRDAKLPLATRRADLLGRLTLDEKVSLLHQYQPAIPRLGIGPFKTGTEALHGMAWLGEATVFPQAVGLGSTWDPALIRRVGSVVGDEARGFNRINPAKNGLNLWAPVVNQLRDPRWGRNEEGYSEDPLLTSEIATAYGHGLQGDDPRYLKTAPTLKHFAAYNVEADRSRVSSSVRARVLREYEYKAFQPALENGAATGVMASYNLLNGRPTHVAPELNELVRSWSRDDLMIVGDASGVGNLTGTQRYFATPAQAAAATIKAGVDSFTENDANGGPTVASVKAALAQGLLAEADVDRAVGHLLSIRFRLGEFDPAGLNPYEKIGPEVINAPAHQELAREAARKQLVLLKNEGKTLPLQAAKTRNVAVIGPLADTLYEDWYSGTMPYRITPKKGIADRLGTSATVNAEEGIDRIALRSVSTGRYVSAPTATTGGALVADSAAAGDEQAFDVFDWGGGNVTLRSVANGKLVSRAGDMSLVNDQDKPNGWFVQQKFGLEKLANGNYVLRYRGNEVKESWYGKNQYVVLRADGTLTVGAETSDGAAQFSKDVLVSGTAKAVAAAKKADAAVVVVGSMPFVNGREDDDRQSTELALGQQALVKAVTAANPNTVVVLESSYPLTASWDAAKVPALLWTSHAGQETGRALADVLFGDYSPSGRLPQTWYRTDAELPSALDYDNIKAGWTYQYHRAKPLYSFGHGLTYSEFRYSPLRVDRPVVSATGTVKVSLDVTNVGKVRSDEVVQLYSHQRTSRVEQPLKVLRGFQRLSFAPGQRRTVSFEVKVTDLGSWDVTRNKWVVESSAHDLMAGSSSTDLRSRSAILVRGEEIPPRDLSRVTSAADFDDYAGIELIDASKVRGDAVRGTKAGDWIAFRGVRLGQGVRSITASVSRAGTGSASIQVRIGRPDGPIAGTLTATGTGDRYQWSSVSGAVDSRLARGVRDIYLVFGAGDTNIRDLSLR</sequence>
<name>A0ABV6QHD4_9ACTN</name>
<dbReference type="CDD" id="cd04084">
    <property type="entry name" value="CBM6_xylanase-like"/>
    <property type="match status" value="1"/>
</dbReference>
<dbReference type="InterPro" id="IPR013783">
    <property type="entry name" value="Ig-like_fold"/>
</dbReference>
<dbReference type="Pfam" id="PF01915">
    <property type="entry name" value="Glyco_hydro_3_C"/>
    <property type="match status" value="1"/>
</dbReference>
<proteinExistence type="inferred from homology"/>